<feature type="transmembrane region" description="Helical" evidence="1">
    <location>
        <begin position="204"/>
        <end position="225"/>
    </location>
</feature>
<keyword evidence="1" id="KW-0812">Transmembrane</keyword>
<name>A0A6J4S331_9SPHN</name>
<proteinExistence type="predicted"/>
<keyword evidence="1" id="KW-0472">Membrane</keyword>
<organism evidence="2">
    <name type="scientific">uncultured Sphingomonadaceae bacterium</name>
    <dbReference type="NCBI Taxonomy" id="169976"/>
    <lineage>
        <taxon>Bacteria</taxon>
        <taxon>Pseudomonadati</taxon>
        <taxon>Pseudomonadota</taxon>
        <taxon>Alphaproteobacteria</taxon>
        <taxon>Sphingomonadales</taxon>
        <taxon>Sphingomonadaceae</taxon>
        <taxon>environmental samples</taxon>
    </lineage>
</organism>
<keyword evidence="1" id="KW-1133">Transmembrane helix</keyword>
<sequence length="383" mass="38728">MTEGRSTRFTAVELSAVLTVGSVGVLIAGLQPQLLGGLAQEGRLSADALGDVATAELLAMGVAAGGAGLLLKAARLQPMAALALVALALLNFATARASGGAILGLRATAGLAEGILVWLTIGTIVRTAHPARWSGVYLLVQTGAQFAVATAFGLWIIPADGSSGGFLALGIVSALAFLALPWLPRRYEPLAEPTTVAASVPARGWIALASVACWLAFVVAVWVYVEPLALQRGLGHREVAVIAPLSLAMQMVGASAATLLAGRWAALPVLFGCAAANVALLAVMGAPGSGGAFVAATAAFGFLWLFAMPFQLPVLMAADPSRRSAELAGGAQLAGASLGPLLASRLVTDRDVSHVLSFGTVALALALLLTIAGVIGRRPLAIR</sequence>
<gene>
    <name evidence="2" type="ORF">AVDCRST_MAG39-576</name>
</gene>
<evidence type="ECO:0000256" key="1">
    <source>
        <dbReference type="SAM" id="Phobius"/>
    </source>
</evidence>
<feature type="transmembrane region" description="Helical" evidence="1">
    <location>
        <begin position="78"/>
        <end position="97"/>
    </location>
</feature>
<feature type="transmembrane region" description="Helical" evidence="1">
    <location>
        <begin position="355"/>
        <end position="375"/>
    </location>
</feature>
<dbReference type="EMBL" id="CADCVW010000025">
    <property type="protein sequence ID" value="CAA9488017.1"/>
    <property type="molecule type" value="Genomic_DNA"/>
</dbReference>
<feature type="transmembrane region" description="Helical" evidence="1">
    <location>
        <begin position="12"/>
        <end position="32"/>
    </location>
</feature>
<evidence type="ECO:0000313" key="2">
    <source>
        <dbReference type="EMBL" id="CAA9488017.1"/>
    </source>
</evidence>
<evidence type="ECO:0008006" key="3">
    <source>
        <dbReference type="Google" id="ProtNLM"/>
    </source>
</evidence>
<dbReference type="Gene3D" id="1.20.1250.20">
    <property type="entry name" value="MFS general substrate transporter like domains"/>
    <property type="match status" value="1"/>
</dbReference>
<feature type="transmembrane region" description="Helical" evidence="1">
    <location>
        <begin position="163"/>
        <end position="183"/>
    </location>
</feature>
<reference evidence="2" key="1">
    <citation type="submission" date="2020-02" db="EMBL/GenBank/DDBJ databases">
        <authorList>
            <person name="Meier V. D."/>
        </authorList>
    </citation>
    <scope>NUCLEOTIDE SEQUENCE</scope>
    <source>
        <strain evidence="2">AVDCRST_MAG39</strain>
    </source>
</reference>
<protein>
    <recommendedName>
        <fullName evidence="3">Major facilitator superfamily (MFS) profile domain-containing protein</fullName>
    </recommendedName>
</protein>
<accession>A0A6J4S331</accession>
<feature type="transmembrane region" description="Helical" evidence="1">
    <location>
        <begin position="267"/>
        <end position="286"/>
    </location>
</feature>
<feature type="transmembrane region" description="Helical" evidence="1">
    <location>
        <begin position="52"/>
        <end position="71"/>
    </location>
</feature>
<dbReference type="SUPFAM" id="SSF103473">
    <property type="entry name" value="MFS general substrate transporter"/>
    <property type="match status" value="1"/>
</dbReference>
<dbReference type="AlphaFoldDB" id="A0A6J4S331"/>
<dbReference type="InterPro" id="IPR036259">
    <property type="entry name" value="MFS_trans_sf"/>
</dbReference>
<feature type="transmembrane region" description="Helical" evidence="1">
    <location>
        <begin position="292"/>
        <end position="312"/>
    </location>
</feature>
<feature type="transmembrane region" description="Helical" evidence="1">
    <location>
        <begin position="136"/>
        <end position="157"/>
    </location>
</feature>
<feature type="transmembrane region" description="Helical" evidence="1">
    <location>
        <begin position="103"/>
        <end position="124"/>
    </location>
</feature>